<feature type="transmembrane region" description="Helical" evidence="6">
    <location>
        <begin position="156"/>
        <end position="174"/>
    </location>
</feature>
<dbReference type="GO" id="GO:0005886">
    <property type="term" value="C:plasma membrane"/>
    <property type="evidence" value="ECO:0007669"/>
    <property type="project" value="UniProtKB-SubCell"/>
</dbReference>
<feature type="transmembrane region" description="Helical" evidence="6">
    <location>
        <begin position="44"/>
        <end position="68"/>
    </location>
</feature>
<accession>A0A6M0JVU0</accession>
<dbReference type="InterPro" id="IPR022791">
    <property type="entry name" value="L-PG_synthase/AglD"/>
</dbReference>
<sequence length="318" mass="34755">MSASESPLSAAPRLGRLRDWALGLGLLLALILAVHFSVGWGPLLAPWLSLSSWLLAWLFLLSALSYGLRAYRVYDYFRPRLKGDFPVVLRLSVLHNTANNLLPMRAGELVFPWLMRRYFGHGMLESTAALLWMRLLDLHFLALVALLILNLRHPSWLWWGLAGLWLAGLGLILLSGRIAGSRWLQGAATWRATLRRALGAAPRDAWLLVRVYLWTGLIWVLKLAAFTSVLKFFLPLDLGRLLAGVLGAELSSVLPFHGVAGSGSYELAAVAALLPFGVDPELALAGAVNLHLFLLGVTLVLGGLALLLPKRAGQASEP</sequence>
<dbReference type="EMBL" id="JAAIJQ010000009">
    <property type="protein sequence ID" value="NEV61174.1"/>
    <property type="molecule type" value="Genomic_DNA"/>
</dbReference>
<evidence type="ECO:0000256" key="4">
    <source>
        <dbReference type="ARBA" id="ARBA00022989"/>
    </source>
</evidence>
<evidence type="ECO:0000256" key="1">
    <source>
        <dbReference type="ARBA" id="ARBA00004651"/>
    </source>
</evidence>
<dbReference type="AlphaFoldDB" id="A0A6M0JVU0"/>
<keyword evidence="3 6" id="KW-0812">Transmembrane</keyword>
<feature type="transmembrane region" description="Helical" evidence="6">
    <location>
        <begin position="20"/>
        <end position="38"/>
    </location>
</feature>
<comment type="subcellular location">
    <subcellularLocation>
        <location evidence="1">Cell membrane</location>
        <topology evidence="1">Multi-pass membrane protein</topology>
    </subcellularLocation>
</comment>
<evidence type="ECO:0000256" key="2">
    <source>
        <dbReference type="ARBA" id="ARBA00022475"/>
    </source>
</evidence>
<evidence type="ECO:0000313" key="8">
    <source>
        <dbReference type="Proteomes" id="UP000483379"/>
    </source>
</evidence>
<proteinExistence type="predicted"/>
<evidence type="ECO:0000313" key="7">
    <source>
        <dbReference type="EMBL" id="NEV61174.1"/>
    </source>
</evidence>
<evidence type="ECO:0000256" key="5">
    <source>
        <dbReference type="ARBA" id="ARBA00023136"/>
    </source>
</evidence>
<keyword evidence="8" id="KW-1185">Reference proteome</keyword>
<protein>
    <submittedName>
        <fullName evidence="7">Flippase-like domain-containing protein</fullName>
    </submittedName>
</protein>
<keyword evidence="4 6" id="KW-1133">Transmembrane helix</keyword>
<evidence type="ECO:0000256" key="6">
    <source>
        <dbReference type="SAM" id="Phobius"/>
    </source>
</evidence>
<dbReference type="RefSeq" id="WP_164451221.1">
    <property type="nucleotide sequence ID" value="NZ_JAAIJQ010000009.1"/>
</dbReference>
<keyword evidence="5 6" id="KW-0472">Membrane</keyword>
<comment type="caution">
    <text evidence="7">The sequence shown here is derived from an EMBL/GenBank/DDBJ whole genome shotgun (WGS) entry which is preliminary data.</text>
</comment>
<evidence type="ECO:0000256" key="3">
    <source>
        <dbReference type="ARBA" id="ARBA00022692"/>
    </source>
</evidence>
<dbReference type="Pfam" id="PF03706">
    <property type="entry name" value="LPG_synthase_TM"/>
    <property type="match status" value="1"/>
</dbReference>
<organism evidence="7 8">
    <name type="scientific">Thiorhodococcus minor</name>
    <dbReference type="NCBI Taxonomy" id="57489"/>
    <lineage>
        <taxon>Bacteria</taxon>
        <taxon>Pseudomonadati</taxon>
        <taxon>Pseudomonadota</taxon>
        <taxon>Gammaproteobacteria</taxon>
        <taxon>Chromatiales</taxon>
        <taxon>Chromatiaceae</taxon>
        <taxon>Thiorhodococcus</taxon>
    </lineage>
</organism>
<gene>
    <name evidence="7" type="ORF">G3446_04535</name>
</gene>
<keyword evidence="2" id="KW-1003">Cell membrane</keyword>
<reference evidence="7 8" key="1">
    <citation type="submission" date="2020-02" db="EMBL/GenBank/DDBJ databases">
        <title>Genome sequences of Thiorhodococcus mannitoliphagus and Thiorhodococcus minor, purple sulfur photosynthetic bacteria in the gammaproteobacterial family, Chromatiaceae.</title>
        <authorList>
            <person name="Aviles F.A."/>
            <person name="Meyer T.E."/>
            <person name="Kyndt J.A."/>
        </authorList>
    </citation>
    <scope>NUCLEOTIDE SEQUENCE [LARGE SCALE GENOMIC DNA]</scope>
    <source>
        <strain evidence="7 8">DSM 11518</strain>
    </source>
</reference>
<feature type="transmembrane region" description="Helical" evidence="6">
    <location>
        <begin position="131"/>
        <end position="150"/>
    </location>
</feature>
<feature type="transmembrane region" description="Helical" evidence="6">
    <location>
        <begin position="211"/>
        <end position="234"/>
    </location>
</feature>
<feature type="transmembrane region" description="Helical" evidence="6">
    <location>
        <begin position="282"/>
        <end position="308"/>
    </location>
</feature>
<dbReference type="Proteomes" id="UP000483379">
    <property type="component" value="Unassembled WGS sequence"/>
</dbReference>
<name>A0A6M0JVU0_9GAMM</name>